<sequence>MTVEAELARRGWVAANGPGNASLLIVCGTPGSELDTAVRTFWDSLANPRAHVALPGGATRNEVAHALDGGAARLSDSRAQQRDAAVRGPEPDPGTPGMDRPHHDPHAGHGTHDGDGHTEHADHGDHGDRGDMEHSGHEHHMGNPGGLPMAGRGADRDGLKLDRLHVPLGPLLPDWPSGLVVETTMQGDVIQQAAARPVEGAAHGISFWDEPWILSDQGHPVTRGEAERRRAAAHLDSMGRLFAVAGWPAAGARARGLRDRVLAGESRTPLVAAYAPFARQVRRSLVLRWMLRGVNAGESDVLSRLEYWLARTGEALDALDDRSRPGDDQGPRHDQPSLAALSGLLVGVELAAARLIVAALDLDLERAQAQVAHG</sequence>
<keyword evidence="3" id="KW-1185">Reference proteome</keyword>
<comment type="caution">
    <text evidence="2">The sequence shown here is derived from an EMBL/GenBank/DDBJ whole genome shotgun (WGS) entry which is preliminary data.</text>
</comment>
<gene>
    <name evidence="2" type="ORF">E1294_14550</name>
</gene>
<feature type="compositionally biased region" description="Basic and acidic residues" evidence="1">
    <location>
        <begin position="75"/>
        <end position="85"/>
    </location>
</feature>
<proteinExistence type="predicted"/>
<protein>
    <submittedName>
        <fullName evidence="2">Uncharacterized protein</fullName>
    </submittedName>
</protein>
<evidence type="ECO:0000313" key="3">
    <source>
        <dbReference type="Proteomes" id="UP000294543"/>
    </source>
</evidence>
<dbReference type="RefSeq" id="WP_132508749.1">
    <property type="nucleotide sequence ID" value="NZ_SMKP01000034.1"/>
</dbReference>
<evidence type="ECO:0000256" key="1">
    <source>
        <dbReference type="SAM" id="MobiDB-lite"/>
    </source>
</evidence>
<organism evidence="2 3">
    <name type="scientific">Nonomuraea diastatica</name>
    <dbReference type="NCBI Taxonomy" id="1848329"/>
    <lineage>
        <taxon>Bacteria</taxon>
        <taxon>Bacillati</taxon>
        <taxon>Actinomycetota</taxon>
        <taxon>Actinomycetes</taxon>
        <taxon>Streptosporangiales</taxon>
        <taxon>Streptosporangiaceae</taxon>
        <taxon>Nonomuraea</taxon>
    </lineage>
</organism>
<dbReference type="OrthoDB" id="3373298at2"/>
<dbReference type="AlphaFoldDB" id="A0A4R4WUZ9"/>
<feature type="compositionally biased region" description="Basic and acidic residues" evidence="1">
    <location>
        <begin position="99"/>
        <end position="141"/>
    </location>
</feature>
<evidence type="ECO:0000313" key="2">
    <source>
        <dbReference type="EMBL" id="TDD21491.1"/>
    </source>
</evidence>
<dbReference type="Proteomes" id="UP000294543">
    <property type="component" value="Unassembled WGS sequence"/>
</dbReference>
<name>A0A4R4WUZ9_9ACTN</name>
<dbReference type="EMBL" id="SMKP01000034">
    <property type="protein sequence ID" value="TDD21491.1"/>
    <property type="molecule type" value="Genomic_DNA"/>
</dbReference>
<reference evidence="2 3" key="1">
    <citation type="submission" date="2019-03" db="EMBL/GenBank/DDBJ databases">
        <title>Draft genome sequences of novel Actinobacteria.</title>
        <authorList>
            <person name="Sahin N."/>
            <person name="Ay H."/>
            <person name="Saygin H."/>
        </authorList>
    </citation>
    <scope>NUCLEOTIDE SEQUENCE [LARGE SCALE GENOMIC DNA]</scope>
    <source>
        <strain evidence="2 3">KC712</strain>
    </source>
</reference>
<accession>A0A4R4WUZ9</accession>
<feature type="region of interest" description="Disordered" evidence="1">
    <location>
        <begin position="72"/>
        <end position="156"/>
    </location>
</feature>